<evidence type="ECO:0000256" key="8">
    <source>
        <dbReference type="ARBA" id="ARBA00023136"/>
    </source>
</evidence>
<comment type="similarity">
    <text evidence="3">Belongs to the cytochrome c oxidase VIII family.</text>
</comment>
<accession>A0AAV1L9Z3</accession>
<name>A0AAV1L9Z3_9NEOP</name>
<keyword evidence="7" id="KW-0496">Mitochondrion</keyword>
<evidence type="ECO:0000313" key="11">
    <source>
        <dbReference type="Proteomes" id="UP001314205"/>
    </source>
</evidence>
<keyword evidence="5" id="KW-0999">Mitochondrion inner membrane</keyword>
<keyword evidence="6 9" id="KW-1133">Transmembrane helix</keyword>
<keyword evidence="11" id="KW-1185">Reference proteome</keyword>
<dbReference type="InterPro" id="IPR003205">
    <property type="entry name" value="Cyt_c_oxidase_su8"/>
</dbReference>
<comment type="subcellular location">
    <subcellularLocation>
        <location evidence="1">Mitochondrion inner membrane</location>
        <topology evidence="1">Single-pass membrane protein</topology>
    </subcellularLocation>
</comment>
<dbReference type="GO" id="GO:0006123">
    <property type="term" value="P:mitochondrial electron transport, cytochrome c to oxygen"/>
    <property type="evidence" value="ECO:0007669"/>
    <property type="project" value="InterPro"/>
</dbReference>
<dbReference type="SUPFAM" id="SSF81431">
    <property type="entry name" value="Mitochondrial cytochrome c oxidase subunit VIIIb (aka IX)"/>
    <property type="match status" value="1"/>
</dbReference>
<evidence type="ECO:0000256" key="6">
    <source>
        <dbReference type="ARBA" id="ARBA00022989"/>
    </source>
</evidence>
<feature type="transmembrane region" description="Helical" evidence="9">
    <location>
        <begin position="40"/>
        <end position="60"/>
    </location>
</feature>
<evidence type="ECO:0000256" key="5">
    <source>
        <dbReference type="ARBA" id="ARBA00022792"/>
    </source>
</evidence>
<sequence length="69" mass="7867">MLAIRTLIRNNTQIYKNVAQQRKMSATAVPARSRVTKGEMIFLASTMVVGWCAIPAWVLVNLKNYRDKE</sequence>
<protein>
    <submittedName>
        <fullName evidence="10">Uncharacterized protein</fullName>
    </submittedName>
</protein>
<evidence type="ECO:0000256" key="3">
    <source>
        <dbReference type="ARBA" id="ARBA00010117"/>
    </source>
</evidence>
<dbReference type="AlphaFoldDB" id="A0AAV1L9Z3"/>
<evidence type="ECO:0000313" key="10">
    <source>
        <dbReference type="EMBL" id="CAK1592301.1"/>
    </source>
</evidence>
<dbReference type="InterPro" id="IPR036548">
    <property type="entry name" value="Cyt_c_oxidase_su8_sf"/>
</dbReference>
<proteinExistence type="inferred from homology"/>
<dbReference type="GO" id="GO:0045277">
    <property type="term" value="C:respiratory chain complex IV"/>
    <property type="evidence" value="ECO:0007669"/>
    <property type="project" value="InterPro"/>
</dbReference>
<evidence type="ECO:0000256" key="2">
    <source>
        <dbReference type="ARBA" id="ARBA00004673"/>
    </source>
</evidence>
<keyword evidence="8 9" id="KW-0472">Membrane</keyword>
<gene>
    <name evidence="10" type="ORF">PARMNEM_LOCUS12303</name>
</gene>
<dbReference type="Proteomes" id="UP001314205">
    <property type="component" value="Unassembled WGS sequence"/>
</dbReference>
<keyword evidence="4 9" id="KW-0812">Transmembrane</keyword>
<dbReference type="EMBL" id="CAVLGL010000087">
    <property type="protein sequence ID" value="CAK1592301.1"/>
    <property type="molecule type" value="Genomic_DNA"/>
</dbReference>
<evidence type="ECO:0000256" key="4">
    <source>
        <dbReference type="ARBA" id="ARBA00022692"/>
    </source>
</evidence>
<evidence type="ECO:0000256" key="1">
    <source>
        <dbReference type="ARBA" id="ARBA00004434"/>
    </source>
</evidence>
<dbReference type="Pfam" id="PF02285">
    <property type="entry name" value="COX8"/>
    <property type="match status" value="1"/>
</dbReference>
<evidence type="ECO:0000256" key="7">
    <source>
        <dbReference type="ARBA" id="ARBA00023128"/>
    </source>
</evidence>
<comment type="pathway">
    <text evidence="2">Energy metabolism; oxidative phosphorylation.</text>
</comment>
<comment type="caution">
    <text evidence="10">The sequence shown here is derived from an EMBL/GenBank/DDBJ whole genome shotgun (WGS) entry which is preliminary data.</text>
</comment>
<reference evidence="10 11" key="1">
    <citation type="submission" date="2023-11" db="EMBL/GenBank/DDBJ databases">
        <authorList>
            <person name="Hedman E."/>
            <person name="Englund M."/>
            <person name="Stromberg M."/>
            <person name="Nyberg Akerstrom W."/>
            <person name="Nylinder S."/>
            <person name="Jareborg N."/>
            <person name="Kallberg Y."/>
            <person name="Kronander E."/>
        </authorList>
    </citation>
    <scope>NUCLEOTIDE SEQUENCE [LARGE SCALE GENOMIC DNA]</scope>
</reference>
<organism evidence="10 11">
    <name type="scientific">Parnassius mnemosyne</name>
    <name type="common">clouded apollo</name>
    <dbReference type="NCBI Taxonomy" id="213953"/>
    <lineage>
        <taxon>Eukaryota</taxon>
        <taxon>Metazoa</taxon>
        <taxon>Ecdysozoa</taxon>
        <taxon>Arthropoda</taxon>
        <taxon>Hexapoda</taxon>
        <taxon>Insecta</taxon>
        <taxon>Pterygota</taxon>
        <taxon>Neoptera</taxon>
        <taxon>Endopterygota</taxon>
        <taxon>Lepidoptera</taxon>
        <taxon>Glossata</taxon>
        <taxon>Ditrysia</taxon>
        <taxon>Papilionoidea</taxon>
        <taxon>Papilionidae</taxon>
        <taxon>Parnassiinae</taxon>
        <taxon>Parnassini</taxon>
        <taxon>Parnassius</taxon>
        <taxon>Driopa</taxon>
    </lineage>
</organism>
<dbReference type="GO" id="GO:0005743">
    <property type="term" value="C:mitochondrial inner membrane"/>
    <property type="evidence" value="ECO:0007669"/>
    <property type="project" value="UniProtKB-SubCell"/>
</dbReference>
<evidence type="ECO:0000256" key="9">
    <source>
        <dbReference type="SAM" id="Phobius"/>
    </source>
</evidence>